<dbReference type="EMBL" id="JACHVT010000001">
    <property type="protein sequence ID" value="MBB2985027.1"/>
    <property type="molecule type" value="Genomic_DNA"/>
</dbReference>
<protein>
    <recommendedName>
        <fullName evidence="2">glycerophosphodiester phosphodiesterase</fullName>
        <ecNumber evidence="2">3.1.4.46</ecNumber>
    </recommendedName>
</protein>
<dbReference type="GO" id="GO:0006071">
    <property type="term" value="P:glycerol metabolic process"/>
    <property type="evidence" value="ECO:0007669"/>
    <property type="project" value="UniProtKB-KW"/>
</dbReference>
<keyword evidence="4" id="KW-0319">Glycerol metabolism</keyword>
<dbReference type="GO" id="GO:0006629">
    <property type="term" value="P:lipid metabolic process"/>
    <property type="evidence" value="ECO:0007669"/>
    <property type="project" value="InterPro"/>
</dbReference>
<feature type="signal peptide" evidence="7">
    <location>
        <begin position="1"/>
        <end position="27"/>
    </location>
</feature>
<evidence type="ECO:0000256" key="7">
    <source>
        <dbReference type="SAM" id="SignalP"/>
    </source>
</evidence>
<evidence type="ECO:0000259" key="8">
    <source>
        <dbReference type="PROSITE" id="PS51704"/>
    </source>
</evidence>
<dbReference type="Proteomes" id="UP000590811">
    <property type="component" value="Unassembled WGS sequence"/>
</dbReference>
<evidence type="ECO:0000256" key="2">
    <source>
        <dbReference type="ARBA" id="ARBA00012247"/>
    </source>
</evidence>
<dbReference type="AlphaFoldDB" id="A0A839PNE4"/>
<feature type="domain" description="GP-PDE" evidence="8">
    <location>
        <begin position="54"/>
        <end position="382"/>
    </location>
</feature>
<organism evidence="9 10">
    <name type="scientific">Terracoccus luteus</name>
    <dbReference type="NCBI Taxonomy" id="53356"/>
    <lineage>
        <taxon>Bacteria</taxon>
        <taxon>Bacillati</taxon>
        <taxon>Actinomycetota</taxon>
        <taxon>Actinomycetes</taxon>
        <taxon>Micrococcales</taxon>
        <taxon>Intrasporangiaceae</taxon>
        <taxon>Terracoccus</taxon>
    </lineage>
</organism>
<dbReference type="SUPFAM" id="SSF51695">
    <property type="entry name" value="PLC-like phosphodiesterases"/>
    <property type="match status" value="1"/>
</dbReference>
<dbReference type="InterPro" id="IPR030395">
    <property type="entry name" value="GP_PDE_dom"/>
</dbReference>
<evidence type="ECO:0000256" key="5">
    <source>
        <dbReference type="ARBA" id="ARBA00022801"/>
    </source>
</evidence>
<dbReference type="CDD" id="cd08602">
    <property type="entry name" value="GDPD_ScGlpQ1_like"/>
    <property type="match status" value="1"/>
</dbReference>
<evidence type="ECO:0000313" key="9">
    <source>
        <dbReference type="EMBL" id="MBB2985027.1"/>
    </source>
</evidence>
<keyword evidence="3 7" id="KW-0732">Signal</keyword>
<keyword evidence="5 9" id="KW-0378">Hydrolase</keyword>
<comment type="caution">
    <text evidence="9">The sequence shown here is derived from an EMBL/GenBank/DDBJ whole genome shotgun (WGS) entry which is preliminary data.</text>
</comment>
<dbReference type="GO" id="GO:0042597">
    <property type="term" value="C:periplasmic space"/>
    <property type="evidence" value="ECO:0007669"/>
    <property type="project" value="TreeGrafter"/>
</dbReference>
<evidence type="ECO:0000313" key="10">
    <source>
        <dbReference type="Proteomes" id="UP000590811"/>
    </source>
</evidence>
<gene>
    <name evidence="9" type="ORF">FHW14_000167</name>
</gene>
<evidence type="ECO:0000256" key="1">
    <source>
        <dbReference type="ARBA" id="ARBA00007277"/>
    </source>
</evidence>
<evidence type="ECO:0000256" key="3">
    <source>
        <dbReference type="ARBA" id="ARBA00022729"/>
    </source>
</evidence>
<reference evidence="9 10" key="1">
    <citation type="submission" date="2020-08" db="EMBL/GenBank/DDBJ databases">
        <title>Genomic Encyclopedia of Type Strains, Phase IV (KMG-V): Genome sequencing to study the core and pangenomes of soil and plant-associated prokaryotes.</title>
        <authorList>
            <person name="Whitman W."/>
        </authorList>
    </citation>
    <scope>NUCLEOTIDE SEQUENCE [LARGE SCALE GENOMIC DNA]</scope>
    <source>
        <strain evidence="9 10">B3ACCR2</strain>
    </source>
</reference>
<dbReference type="Gene3D" id="3.20.20.190">
    <property type="entry name" value="Phosphatidylinositol (PI) phosphodiesterase"/>
    <property type="match status" value="1"/>
</dbReference>
<sequence>MRRSSIMLTVSVAVAALVPVAAATSSAALGLRPATTTADTVSTLTAGRAEGAAPLVIGHRGASGYRPEHTLASYELAARMGADFIEPDLVSTKDGVLVARHEPEIGGTTDVADHPEFADRRVTKMLDGVAVTGWWTTDFTLAELKTLRAKERLPLIRQENTLWDERFEVPTFEEVLTLRERLSRELRRPIGVYPETKHPTFFKQLGLALEPKVVRALRTHDLDRRNAPVFVQSFELTNLGTLRNLYGLRVPLVFLTSASGAPYDLVAKGDPRTYADLTTAPSLKKLARTINGLGPDKAQVIPRNADGTLAASATSLVTDAHAAGLQVHPYTFRAENTFLPVDYRTGTSDADFGRALDEQVRYLETGIDGLFTDQPDIGVAARDAFVAEQSRAAAGERRAS</sequence>
<proteinExistence type="inferred from homology"/>
<dbReference type="InterPro" id="IPR017946">
    <property type="entry name" value="PLC-like_Pdiesterase_TIM-brl"/>
</dbReference>
<feature type="chain" id="PRO_5038798507" description="glycerophosphodiester phosphodiesterase" evidence="7">
    <location>
        <begin position="28"/>
        <end position="400"/>
    </location>
</feature>
<dbReference type="PROSITE" id="PS51704">
    <property type="entry name" value="GP_PDE"/>
    <property type="match status" value="1"/>
</dbReference>
<comment type="catalytic activity">
    <reaction evidence="6">
        <text>a sn-glycero-3-phosphodiester + H2O = an alcohol + sn-glycerol 3-phosphate + H(+)</text>
        <dbReference type="Rhea" id="RHEA:12969"/>
        <dbReference type="ChEBI" id="CHEBI:15377"/>
        <dbReference type="ChEBI" id="CHEBI:15378"/>
        <dbReference type="ChEBI" id="CHEBI:30879"/>
        <dbReference type="ChEBI" id="CHEBI:57597"/>
        <dbReference type="ChEBI" id="CHEBI:83408"/>
        <dbReference type="EC" id="3.1.4.46"/>
    </reaction>
</comment>
<name>A0A839PNE4_9MICO</name>
<dbReference type="PANTHER" id="PTHR43620:SF7">
    <property type="entry name" value="GLYCEROPHOSPHODIESTER PHOSPHODIESTERASE GDPD5-RELATED"/>
    <property type="match status" value="1"/>
</dbReference>
<dbReference type="PANTHER" id="PTHR43620">
    <property type="entry name" value="GLYCEROPHOSPHORYL DIESTER PHOSPHODIESTERASE"/>
    <property type="match status" value="1"/>
</dbReference>
<dbReference type="EC" id="3.1.4.46" evidence="2"/>
<dbReference type="GO" id="GO:0008889">
    <property type="term" value="F:glycerophosphodiester phosphodiesterase activity"/>
    <property type="evidence" value="ECO:0007669"/>
    <property type="project" value="UniProtKB-EC"/>
</dbReference>
<dbReference type="RefSeq" id="WP_184507145.1">
    <property type="nucleotide sequence ID" value="NZ_JACHVT010000001.1"/>
</dbReference>
<evidence type="ECO:0000256" key="4">
    <source>
        <dbReference type="ARBA" id="ARBA00022798"/>
    </source>
</evidence>
<evidence type="ECO:0000256" key="6">
    <source>
        <dbReference type="ARBA" id="ARBA00047512"/>
    </source>
</evidence>
<accession>A0A839PNE4</accession>
<comment type="similarity">
    <text evidence="1">Belongs to the glycerophosphoryl diester phosphodiesterase family.</text>
</comment>
<dbReference type="Pfam" id="PF03009">
    <property type="entry name" value="GDPD"/>
    <property type="match status" value="1"/>
</dbReference>